<evidence type="ECO:0000256" key="3">
    <source>
        <dbReference type="RuleBase" id="RU004508"/>
    </source>
</evidence>
<dbReference type="Gene3D" id="3.90.1150.10">
    <property type="entry name" value="Aspartate Aminotransferase, domain 1"/>
    <property type="match status" value="1"/>
</dbReference>
<comment type="similarity">
    <text evidence="2 3">Belongs to the DegT/DnrJ/EryC1 family.</text>
</comment>
<sequence>MITFNKSFTQQEPIPDAGIEQAIAVMRSGRLHRYNSAAGEPTETELLEQEFADYQGSRYCLACASGGYALHVAMRAAGLQPGDRVLCNAFTLAPVPGAIHNAGGVPVFVETNDDFTIDLDDLELKAATADARYLLLSHMRGHLVDMERLMAICNRHDILVIEDCAHTMGASWKGKKSGTFGRVACFSTQTYKHMNSGEGGFLTTDDDEIMARAIIHSGSYMLYERHPAAPPREAFEHIRFETPNYSGRMDNLRAAILRPQLAALDEQCRRWNDLYRVTEAGLKQVCGLRLPKRPAAEYFVGSSIQFSLPGQSEATIRHFLACCDARGVPLKWFGDADPKGYTSRFDSWRYLGEPPSLPQTEQVLSTMCDMRLPLTFDEADCRLIVQIIAEVCETLFAPDDTGAQRP</sequence>
<organism evidence="4 5">
    <name type="scientific">Oceanimonas doudoroffii</name>
    <dbReference type="NCBI Taxonomy" id="84158"/>
    <lineage>
        <taxon>Bacteria</taxon>
        <taxon>Pseudomonadati</taxon>
        <taxon>Pseudomonadota</taxon>
        <taxon>Gammaproteobacteria</taxon>
        <taxon>Aeromonadales</taxon>
        <taxon>Aeromonadaceae</taxon>
        <taxon>Oceanimonas</taxon>
    </lineage>
</organism>
<accession>A0A233RE04</accession>
<proteinExistence type="inferred from homology"/>
<dbReference type="PANTHER" id="PTHR30244:SF34">
    <property type="entry name" value="DTDP-4-AMINO-4,6-DIDEOXYGALACTOSE TRANSAMINASE"/>
    <property type="match status" value="1"/>
</dbReference>
<evidence type="ECO:0000256" key="1">
    <source>
        <dbReference type="ARBA" id="ARBA00022898"/>
    </source>
</evidence>
<keyword evidence="5" id="KW-1185">Reference proteome</keyword>
<dbReference type="GO" id="GO:0030170">
    <property type="term" value="F:pyridoxal phosphate binding"/>
    <property type="evidence" value="ECO:0007669"/>
    <property type="project" value="TreeGrafter"/>
</dbReference>
<dbReference type="Pfam" id="PF01041">
    <property type="entry name" value="DegT_DnrJ_EryC1"/>
    <property type="match status" value="1"/>
</dbReference>
<dbReference type="InterPro" id="IPR015422">
    <property type="entry name" value="PyrdxlP-dep_Trfase_small"/>
</dbReference>
<dbReference type="InterPro" id="IPR015421">
    <property type="entry name" value="PyrdxlP-dep_Trfase_major"/>
</dbReference>
<keyword evidence="4" id="KW-0032">Aminotransferase</keyword>
<dbReference type="InterPro" id="IPR015424">
    <property type="entry name" value="PyrdxlP-dep_Trfase"/>
</dbReference>
<dbReference type="GO" id="GO:0000271">
    <property type="term" value="P:polysaccharide biosynthetic process"/>
    <property type="evidence" value="ECO:0007669"/>
    <property type="project" value="TreeGrafter"/>
</dbReference>
<evidence type="ECO:0000313" key="5">
    <source>
        <dbReference type="Proteomes" id="UP000242757"/>
    </source>
</evidence>
<gene>
    <name evidence="4" type="ORF">B6S08_11660</name>
</gene>
<evidence type="ECO:0000256" key="2">
    <source>
        <dbReference type="ARBA" id="ARBA00037999"/>
    </source>
</evidence>
<dbReference type="SUPFAM" id="SSF53383">
    <property type="entry name" value="PLP-dependent transferases"/>
    <property type="match status" value="1"/>
</dbReference>
<keyword evidence="4" id="KW-0808">Transferase</keyword>
<dbReference type="AlphaFoldDB" id="A0A233RE04"/>
<dbReference type="Proteomes" id="UP000242757">
    <property type="component" value="Unassembled WGS sequence"/>
</dbReference>
<keyword evidence="1 3" id="KW-0663">Pyridoxal phosphate</keyword>
<dbReference type="OrthoDB" id="9804264at2"/>
<name>A0A233RE04_9GAMM</name>
<dbReference type="PANTHER" id="PTHR30244">
    <property type="entry name" value="TRANSAMINASE"/>
    <property type="match status" value="1"/>
</dbReference>
<evidence type="ECO:0000313" key="4">
    <source>
        <dbReference type="EMBL" id="OXY81615.1"/>
    </source>
</evidence>
<comment type="caution">
    <text evidence="4">The sequence shown here is derived from an EMBL/GenBank/DDBJ whole genome shotgun (WGS) entry which is preliminary data.</text>
</comment>
<dbReference type="InterPro" id="IPR000653">
    <property type="entry name" value="DegT/StrS_aminotransferase"/>
</dbReference>
<dbReference type="Gene3D" id="3.40.640.10">
    <property type="entry name" value="Type I PLP-dependent aspartate aminotransferase-like (Major domain)"/>
    <property type="match status" value="1"/>
</dbReference>
<protein>
    <submittedName>
        <fullName evidence="4">Aminotransferase</fullName>
    </submittedName>
</protein>
<reference evidence="4 5" key="1">
    <citation type="submission" date="2017-08" db="EMBL/GenBank/DDBJ databases">
        <title>A Genome Sequence of Oceanimonas doudoroffii ATCC 27123T.</title>
        <authorList>
            <person name="Brennan M.A."/>
            <person name="Maclea K.S."/>
            <person name="Mcclelland W.D."/>
            <person name="Trachtenberg A.M."/>
        </authorList>
    </citation>
    <scope>NUCLEOTIDE SEQUENCE [LARGE SCALE GENOMIC DNA]</scope>
    <source>
        <strain evidence="4 5">ATCC 27123</strain>
    </source>
</reference>
<dbReference type="EMBL" id="NBIM01000003">
    <property type="protein sequence ID" value="OXY81615.1"/>
    <property type="molecule type" value="Genomic_DNA"/>
</dbReference>
<dbReference type="GO" id="GO:0008483">
    <property type="term" value="F:transaminase activity"/>
    <property type="evidence" value="ECO:0007669"/>
    <property type="project" value="UniProtKB-KW"/>
</dbReference>
<dbReference type="RefSeq" id="WP_094200983.1">
    <property type="nucleotide sequence ID" value="NZ_NBIM01000003.1"/>
</dbReference>